<dbReference type="Proteomes" id="UP000051530">
    <property type="component" value="Unassembled WGS sequence"/>
</dbReference>
<dbReference type="AlphaFoldDB" id="A0A0R0LZ36"/>
<organism evidence="1 2">
    <name type="scientific">Pseudoloma neurophilia</name>
    <dbReference type="NCBI Taxonomy" id="146866"/>
    <lineage>
        <taxon>Eukaryota</taxon>
        <taxon>Fungi</taxon>
        <taxon>Fungi incertae sedis</taxon>
        <taxon>Microsporidia</taxon>
        <taxon>Pseudoloma</taxon>
    </lineage>
</organism>
<name>A0A0R0LZ36_9MICR</name>
<evidence type="ECO:0000313" key="1">
    <source>
        <dbReference type="EMBL" id="KRH92340.1"/>
    </source>
</evidence>
<accession>A0A0R0LZ36</accession>
<dbReference type="EMBL" id="LGUB01001003">
    <property type="protein sequence ID" value="KRH92340.1"/>
    <property type="molecule type" value="Genomic_DNA"/>
</dbReference>
<protein>
    <submittedName>
        <fullName evidence="1">Uncharacterized protein</fullName>
    </submittedName>
</protein>
<proteinExistence type="predicted"/>
<gene>
    <name evidence="1" type="ORF">M153_72820002</name>
</gene>
<feature type="non-terminal residue" evidence="1">
    <location>
        <position position="1"/>
    </location>
</feature>
<reference evidence="1 2" key="1">
    <citation type="submission" date="2015-07" db="EMBL/GenBank/DDBJ databases">
        <title>The genome of Pseudoloma neurophilia, a relevant intracellular parasite of the zebrafish.</title>
        <authorList>
            <person name="Ndikumana S."/>
            <person name="Pelin A."/>
            <person name="Sanders J."/>
            <person name="Corradi N."/>
        </authorList>
    </citation>
    <scope>NUCLEOTIDE SEQUENCE [LARGE SCALE GENOMIC DNA]</scope>
    <source>
        <strain evidence="1 2">MK1</strain>
    </source>
</reference>
<evidence type="ECO:0000313" key="2">
    <source>
        <dbReference type="Proteomes" id="UP000051530"/>
    </source>
</evidence>
<keyword evidence="2" id="KW-1185">Reference proteome</keyword>
<sequence>IFFIFYNFLKSRPYYMVFDKLSRISFRNELGSSFIDCPDFSRFEELRNLDEKEFVALFQANGFFQAEYYMQWLWECNFNIIFGSWTTSKIQMSKTKLSY</sequence>
<dbReference type="VEuPathDB" id="MicrosporidiaDB:M153_72820002"/>
<comment type="caution">
    <text evidence="1">The sequence shown here is derived from an EMBL/GenBank/DDBJ whole genome shotgun (WGS) entry which is preliminary data.</text>
</comment>